<dbReference type="InterPro" id="IPR050951">
    <property type="entry name" value="Retrovirus_Pol_polyprotein"/>
</dbReference>
<dbReference type="Proteomes" id="UP001165121">
    <property type="component" value="Unassembled WGS sequence"/>
</dbReference>
<evidence type="ECO:0000256" key="5">
    <source>
        <dbReference type="ARBA" id="ARBA00022801"/>
    </source>
</evidence>
<evidence type="ECO:0000259" key="9">
    <source>
        <dbReference type="Pfam" id="PF17917"/>
    </source>
</evidence>
<dbReference type="EMBL" id="BSXT01002221">
    <property type="protein sequence ID" value="GMF47849.1"/>
    <property type="molecule type" value="Genomic_DNA"/>
</dbReference>
<feature type="compositionally biased region" description="Low complexity" evidence="8">
    <location>
        <begin position="66"/>
        <end position="77"/>
    </location>
</feature>
<dbReference type="PANTHER" id="PTHR37984">
    <property type="entry name" value="PROTEIN CBG26694"/>
    <property type="match status" value="1"/>
</dbReference>
<keyword evidence="5" id="KW-0378">Hydrolase</keyword>
<feature type="domain" description="Reverse transcriptase RNase H-like" evidence="9">
    <location>
        <begin position="494"/>
        <end position="556"/>
    </location>
</feature>
<dbReference type="OrthoDB" id="1738821at2759"/>
<keyword evidence="1" id="KW-0808">Transferase</keyword>
<feature type="region of interest" description="Disordered" evidence="8">
    <location>
        <begin position="557"/>
        <end position="582"/>
    </location>
</feature>
<dbReference type="Pfam" id="PF17917">
    <property type="entry name" value="RT_RNaseH"/>
    <property type="match status" value="1"/>
</dbReference>
<protein>
    <submittedName>
        <fullName evidence="10">Unnamed protein product</fullName>
    </submittedName>
</protein>
<keyword evidence="2" id="KW-0548">Nucleotidyltransferase</keyword>
<evidence type="ECO:0000256" key="1">
    <source>
        <dbReference type="ARBA" id="ARBA00022679"/>
    </source>
</evidence>
<feature type="compositionally biased region" description="Low complexity" evidence="8">
    <location>
        <begin position="1"/>
        <end position="30"/>
    </location>
</feature>
<evidence type="ECO:0000256" key="4">
    <source>
        <dbReference type="ARBA" id="ARBA00022759"/>
    </source>
</evidence>
<comment type="caution">
    <text evidence="10">The sequence shown here is derived from an EMBL/GenBank/DDBJ whole genome shotgun (WGS) entry which is preliminary data.</text>
</comment>
<organism evidence="10 11">
    <name type="scientific">Phytophthora fragariaefolia</name>
    <dbReference type="NCBI Taxonomy" id="1490495"/>
    <lineage>
        <taxon>Eukaryota</taxon>
        <taxon>Sar</taxon>
        <taxon>Stramenopiles</taxon>
        <taxon>Oomycota</taxon>
        <taxon>Peronosporomycetes</taxon>
        <taxon>Peronosporales</taxon>
        <taxon>Peronosporaceae</taxon>
        <taxon>Phytophthora</taxon>
    </lineage>
</organism>
<evidence type="ECO:0000256" key="2">
    <source>
        <dbReference type="ARBA" id="ARBA00022695"/>
    </source>
</evidence>
<accession>A0A9W6XYA9</accession>
<gene>
    <name evidence="10" type="ORF">Pfra01_001822800</name>
</gene>
<feature type="region of interest" description="Disordered" evidence="8">
    <location>
        <begin position="707"/>
        <end position="732"/>
    </location>
</feature>
<keyword evidence="3" id="KW-0540">Nuclease</keyword>
<proteinExistence type="predicted"/>
<reference evidence="10" key="1">
    <citation type="submission" date="2023-04" db="EMBL/GenBank/DDBJ databases">
        <title>Phytophthora fragariaefolia NBRC 109709.</title>
        <authorList>
            <person name="Ichikawa N."/>
            <person name="Sato H."/>
            <person name="Tonouchi N."/>
        </authorList>
    </citation>
    <scope>NUCLEOTIDE SEQUENCE</scope>
    <source>
        <strain evidence="10">NBRC 109709</strain>
    </source>
</reference>
<feature type="coiled-coil region" evidence="7">
    <location>
        <begin position="310"/>
        <end position="337"/>
    </location>
</feature>
<evidence type="ECO:0000313" key="10">
    <source>
        <dbReference type="EMBL" id="GMF47849.1"/>
    </source>
</evidence>
<evidence type="ECO:0000256" key="8">
    <source>
        <dbReference type="SAM" id="MobiDB-lite"/>
    </source>
</evidence>
<name>A0A9W6XYA9_9STRA</name>
<dbReference type="SUPFAM" id="SSF56672">
    <property type="entry name" value="DNA/RNA polymerases"/>
    <property type="match status" value="1"/>
</dbReference>
<evidence type="ECO:0000256" key="6">
    <source>
        <dbReference type="ARBA" id="ARBA00022918"/>
    </source>
</evidence>
<dbReference type="AlphaFoldDB" id="A0A9W6XYA9"/>
<dbReference type="GO" id="GO:0004519">
    <property type="term" value="F:endonuclease activity"/>
    <property type="evidence" value="ECO:0007669"/>
    <property type="project" value="UniProtKB-KW"/>
</dbReference>
<dbReference type="GO" id="GO:0003964">
    <property type="term" value="F:RNA-directed DNA polymerase activity"/>
    <property type="evidence" value="ECO:0007669"/>
    <property type="project" value="UniProtKB-KW"/>
</dbReference>
<dbReference type="InterPro" id="IPR043502">
    <property type="entry name" value="DNA/RNA_pol_sf"/>
</dbReference>
<keyword evidence="4" id="KW-0255">Endonuclease</keyword>
<evidence type="ECO:0000313" key="11">
    <source>
        <dbReference type="Proteomes" id="UP001165121"/>
    </source>
</evidence>
<dbReference type="PANTHER" id="PTHR37984:SF5">
    <property type="entry name" value="PROTEIN NYNRIN-LIKE"/>
    <property type="match status" value="1"/>
</dbReference>
<sequence length="760" mass="83911">MVAPSSANAASSTPSGGDSAAPSVSSAPPARNGRSSSDESEEEEMEWQPPGSNEVPPNSEAQDRAPSPSSKPSGPVSDNPPPDTEVGKTSGPQVIGVDRANALQTVGVLPSGQGSSSGMPVVVEILPGEPSDLTGRVVGVPATESHNNGRTFLQDGFGGLEALVQMESLGATELAVLYDFFDDNDIIGDFILTPRETQLIAAELSSQLKNFAVKREVVSILSQFDPKQLALRAFGTVSLLRNVAAKYDQIKRKLAEDDGAASAIELQDEVLRLKRDQQFQSSYRIEKVAEVQRERNAAVAQMRSDFVMLMEERERDISSLRNQVQTLKGELETARASRKEPASRSQGPRLRTAHVMNFLQEHATVMMNWPRLRDLLDDLESGTHVRPEWQTVITVMANDNLAFQAPTFVRMDSPHLDTLLFRLRYWNISCGRNSGSPEDCQRGSGSAVSEASERSAVILGKSELLSQFYVTASFRPVEAVRDHAAREPMGRFRVLGQEHDGKIQPVRLTGRVLNDAELRYHVAEKKVIAVLRVLQVFRTLLEGCRLEVYTRHSVFKSPDGAGSAGGTPGCRGRFTNRHTSSAGSYNCHQPNLQKHLAECEVQKDKFRKLHLVHVKREYNQAADYLTSKTLTLGKSWTVQDPEEFLHLERVSKIAEKLMKPKVVLLDGELPQDSEIQGPPKGSVGDIADFQSAPLPQTARVFAVLTRSKAKARTRPSPEVIEDAPPDEEVPRRPMTPLEYQAEQWRHIRVHQEQDTYLSEI</sequence>
<dbReference type="InterPro" id="IPR041373">
    <property type="entry name" value="RT_RNaseH"/>
</dbReference>
<dbReference type="GO" id="GO:0016787">
    <property type="term" value="F:hydrolase activity"/>
    <property type="evidence" value="ECO:0007669"/>
    <property type="project" value="UniProtKB-KW"/>
</dbReference>
<evidence type="ECO:0000256" key="3">
    <source>
        <dbReference type="ARBA" id="ARBA00022722"/>
    </source>
</evidence>
<keyword evidence="6" id="KW-0695">RNA-directed DNA polymerase</keyword>
<evidence type="ECO:0000256" key="7">
    <source>
        <dbReference type="SAM" id="Coils"/>
    </source>
</evidence>
<keyword evidence="11" id="KW-1185">Reference proteome</keyword>
<keyword evidence="7" id="KW-0175">Coiled coil</keyword>
<feature type="region of interest" description="Disordered" evidence="8">
    <location>
        <begin position="1"/>
        <end position="93"/>
    </location>
</feature>